<evidence type="ECO:0000313" key="11">
    <source>
        <dbReference type="EMBL" id="RIH86008.1"/>
    </source>
</evidence>
<keyword evidence="5" id="KW-0963">Cytoplasm</keyword>
<keyword evidence="8" id="KW-0788">Thiol protease</keyword>
<evidence type="ECO:0000256" key="7">
    <source>
        <dbReference type="ARBA" id="ARBA00022801"/>
    </source>
</evidence>
<comment type="catalytic activity">
    <reaction evidence="1 9">
        <text>Release of an N-terminal pyroglutamyl group from a polypeptide, the second amino acid generally not being Pro.</text>
        <dbReference type="EC" id="3.4.19.3"/>
    </reaction>
</comment>
<keyword evidence="7 11" id="KW-0378">Hydrolase</keyword>
<dbReference type="EC" id="3.4.19.3" evidence="9"/>
<dbReference type="InterPro" id="IPR016125">
    <property type="entry name" value="Peptidase_C15-like"/>
</dbReference>
<dbReference type="InterPro" id="IPR000816">
    <property type="entry name" value="Peptidase_C15"/>
</dbReference>
<dbReference type="Gene3D" id="3.40.630.20">
    <property type="entry name" value="Peptidase C15, pyroglutamyl peptidase I-like"/>
    <property type="match status" value="1"/>
</dbReference>
<keyword evidence="6" id="KW-0645">Protease</keyword>
<comment type="function">
    <text evidence="2">Removes 5-oxoproline from various penultimate amino acid residues except L-proline.</text>
</comment>
<dbReference type="GO" id="GO:0016920">
    <property type="term" value="F:pyroglutamyl-peptidase activity"/>
    <property type="evidence" value="ECO:0007669"/>
    <property type="project" value="UniProtKB-EC"/>
</dbReference>
<dbReference type="InterPro" id="IPR033693">
    <property type="entry name" value="PGPEP1_Glu_AS"/>
</dbReference>
<dbReference type="Proteomes" id="UP000265715">
    <property type="component" value="Unassembled WGS sequence"/>
</dbReference>
<dbReference type="Pfam" id="PF01470">
    <property type="entry name" value="Peptidase_C15"/>
    <property type="match status" value="1"/>
</dbReference>
<dbReference type="CDD" id="cd00501">
    <property type="entry name" value="Peptidase_C15"/>
    <property type="match status" value="1"/>
</dbReference>
<sequence>MPILVTGFEPFGGMAHNPSQALLERLPPAVGGVPVATACLPVDCARVEARLRELYARHRPRVALHLGLAANRAQISLERLAVNLLDFDIPDNAGHRAVDQPVRPGGPLALPARLPVRAIRQRLQQEGIPAQLSLSAGAYLCNQVMYLALTLLPQEAACGFIHLPPDETLALQRGGAYVPLAAQARAVVLALEACLAGQGVEPSSP</sequence>
<evidence type="ECO:0000313" key="12">
    <source>
        <dbReference type="Proteomes" id="UP000265715"/>
    </source>
</evidence>
<evidence type="ECO:0000256" key="6">
    <source>
        <dbReference type="ARBA" id="ARBA00022670"/>
    </source>
</evidence>
<dbReference type="PROSITE" id="PS01334">
    <property type="entry name" value="PYRASE_CYS"/>
    <property type="match status" value="1"/>
</dbReference>
<evidence type="ECO:0000256" key="5">
    <source>
        <dbReference type="ARBA" id="ARBA00022490"/>
    </source>
</evidence>
<dbReference type="InterPro" id="IPR036440">
    <property type="entry name" value="Peptidase_C15-like_sf"/>
</dbReference>
<evidence type="ECO:0000256" key="1">
    <source>
        <dbReference type="ARBA" id="ARBA00001770"/>
    </source>
</evidence>
<dbReference type="PIRSF" id="PIRSF015592">
    <property type="entry name" value="Prld-crbxl_pptds"/>
    <property type="match status" value="1"/>
</dbReference>
<feature type="active site" evidence="10">
    <location>
        <position position="141"/>
    </location>
</feature>
<name>A0A399EPT9_9DEIN</name>
<dbReference type="PROSITE" id="PS01333">
    <property type="entry name" value="PYRASE_GLU"/>
    <property type="match status" value="1"/>
</dbReference>
<gene>
    <name evidence="11" type="primary">pcp</name>
    <name evidence="11" type="ORF">Mterra_01565</name>
</gene>
<feature type="active site" evidence="9">
    <location>
        <position position="78"/>
    </location>
</feature>
<dbReference type="RefSeq" id="WP_119314698.1">
    <property type="nucleotide sequence ID" value="NZ_QXDL01000051.1"/>
</dbReference>
<accession>A0A399EPT9</accession>
<dbReference type="EMBL" id="QXDL01000051">
    <property type="protein sequence ID" value="RIH86008.1"/>
    <property type="molecule type" value="Genomic_DNA"/>
</dbReference>
<evidence type="ECO:0000256" key="2">
    <source>
        <dbReference type="ARBA" id="ARBA00002280"/>
    </source>
</evidence>
<evidence type="ECO:0000256" key="8">
    <source>
        <dbReference type="ARBA" id="ARBA00022807"/>
    </source>
</evidence>
<keyword evidence="12" id="KW-1185">Reference proteome</keyword>
<protein>
    <recommendedName>
        <fullName evidence="9">Pyroglutamyl-peptidase I</fullName>
        <ecNumber evidence="9">3.4.19.3</ecNumber>
    </recommendedName>
</protein>
<evidence type="ECO:0000256" key="4">
    <source>
        <dbReference type="ARBA" id="ARBA00006641"/>
    </source>
</evidence>
<dbReference type="PRINTS" id="PR00706">
    <property type="entry name" value="PYROGLUPTASE"/>
</dbReference>
<evidence type="ECO:0000256" key="10">
    <source>
        <dbReference type="PROSITE-ProRule" id="PRU10077"/>
    </source>
</evidence>
<proteinExistence type="inferred from homology"/>
<dbReference type="GO" id="GO:0005829">
    <property type="term" value="C:cytosol"/>
    <property type="evidence" value="ECO:0007669"/>
    <property type="project" value="InterPro"/>
</dbReference>
<evidence type="ECO:0000256" key="9">
    <source>
        <dbReference type="PROSITE-ProRule" id="PRU10076"/>
    </source>
</evidence>
<dbReference type="PANTHER" id="PTHR23402:SF1">
    <property type="entry name" value="PYROGLUTAMYL-PEPTIDASE I"/>
    <property type="match status" value="1"/>
</dbReference>
<dbReference type="SUPFAM" id="SSF53182">
    <property type="entry name" value="Pyrrolidone carboxyl peptidase (pyroglutamate aminopeptidase)"/>
    <property type="match status" value="1"/>
</dbReference>
<comment type="similarity">
    <text evidence="4">Belongs to the peptidase C15 family.</text>
</comment>
<dbReference type="AlphaFoldDB" id="A0A399EPT9"/>
<reference evidence="11 12" key="1">
    <citation type="submission" date="2018-08" db="EMBL/GenBank/DDBJ databases">
        <title>Meiothermus terrae DSM 26712 genome sequencing project.</title>
        <authorList>
            <person name="Da Costa M.S."/>
            <person name="Albuquerque L."/>
            <person name="Raposo P."/>
            <person name="Froufe H.J.C."/>
            <person name="Barroso C.S."/>
            <person name="Egas C."/>
        </authorList>
    </citation>
    <scope>NUCLEOTIDE SEQUENCE [LARGE SCALE GENOMIC DNA]</scope>
    <source>
        <strain evidence="11 12">DSM 26712</strain>
    </source>
</reference>
<dbReference type="OrthoDB" id="9779738at2"/>
<comment type="subcellular location">
    <subcellularLocation>
        <location evidence="3">Cytoplasm</location>
    </subcellularLocation>
</comment>
<organism evidence="11 12">
    <name type="scientific">Calidithermus terrae</name>
    <dbReference type="NCBI Taxonomy" id="1408545"/>
    <lineage>
        <taxon>Bacteria</taxon>
        <taxon>Thermotogati</taxon>
        <taxon>Deinococcota</taxon>
        <taxon>Deinococci</taxon>
        <taxon>Thermales</taxon>
        <taxon>Thermaceae</taxon>
        <taxon>Calidithermus</taxon>
    </lineage>
</organism>
<evidence type="ECO:0000256" key="3">
    <source>
        <dbReference type="ARBA" id="ARBA00004496"/>
    </source>
</evidence>
<dbReference type="InterPro" id="IPR033694">
    <property type="entry name" value="PGPEP1_Cys_AS"/>
</dbReference>
<dbReference type="PANTHER" id="PTHR23402">
    <property type="entry name" value="PROTEASE FAMILY C15 PYROGLUTAMYL-PEPTIDASE I-RELATED"/>
    <property type="match status" value="1"/>
</dbReference>
<comment type="caution">
    <text evidence="11">The sequence shown here is derived from an EMBL/GenBank/DDBJ whole genome shotgun (WGS) entry which is preliminary data.</text>
</comment>
<dbReference type="GO" id="GO:0006508">
    <property type="term" value="P:proteolysis"/>
    <property type="evidence" value="ECO:0007669"/>
    <property type="project" value="UniProtKB-KW"/>
</dbReference>